<dbReference type="KEGG" id="mtm:MYCTH_2299362"/>
<reference evidence="1 2" key="1">
    <citation type="journal article" date="2011" name="Nat. Biotechnol.">
        <title>Comparative genomic analysis of the thermophilic biomass-degrading fungi Myceliophthora thermophila and Thielavia terrestris.</title>
        <authorList>
            <person name="Berka R.M."/>
            <person name="Grigoriev I.V."/>
            <person name="Otillar R."/>
            <person name="Salamov A."/>
            <person name="Grimwood J."/>
            <person name="Reid I."/>
            <person name="Ishmael N."/>
            <person name="John T."/>
            <person name="Darmond C."/>
            <person name="Moisan M.-C."/>
            <person name="Henrissat B."/>
            <person name="Coutinho P.M."/>
            <person name="Lombard V."/>
            <person name="Natvig D.O."/>
            <person name="Lindquist E."/>
            <person name="Schmutz J."/>
            <person name="Lucas S."/>
            <person name="Harris P."/>
            <person name="Powlowski J."/>
            <person name="Bellemare A."/>
            <person name="Taylor D."/>
            <person name="Butler G."/>
            <person name="de Vries R.P."/>
            <person name="Allijn I.E."/>
            <person name="van den Brink J."/>
            <person name="Ushinsky S."/>
            <person name="Storms R."/>
            <person name="Powell A.J."/>
            <person name="Paulsen I.T."/>
            <person name="Elbourne L.D.H."/>
            <person name="Baker S.E."/>
            <person name="Magnuson J."/>
            <person name="LaBoissiere S."/>
            <person name="Clutterbuck A.J."/>
            <person name="Martinez D."/>
            <person name="Wogulis M."/>
            <person name="de Leon A.L."/>
            <person name="Rey M.W."/>
            <person name="Tsang A."/>
        </authorList>
    </citation>
    <scope>NUCLEOTIDE SEQUENCE [LARGE SCALE GENOMIC DNA]</scope>
    <source>
        <strain evidence="2">ATCC 42464 / BCRC 31852 / DSM 1799</strain>
    </source>
</reference>
<proteinExistence type="predicted"/>
<accession>G2Q5Q0</accession>
<sequence length="65" mass="7421">MHAPWQARATEYEYNAVYVPLESRHAYKTRKPTGNWLRGVRDTAAAEQSGDDATEFQLAIRIGVR</sequence>
<dbReference type="VEuPathDB" id="FungiDB:MYCTH_2299362"/>
<evidence type="ECO:0000313" key="1">
    <source>
        <dbReference type="EMBL" id="AEO55486.1"/>
    </source>
</evidence>
<gene>
    <name evidence="1" type="ORF">MYCTH_2299362</name>
</gene>
<dbReference type="InParanoid" id="G2Q5Q0"/>
<dbReference type="AlphaFoldDB" id="G2Q5Q0"/>
<evidence type="ECO:0000313" key="2">
    <source>
        <dbReference type="Proteomes" id="UP000007322"/>
    </source>
</evidence>
<organism evidence="1 2">
    <name type="scientific">Thermothelomyces thermophilus (strain ATCC 42464 / BCRC 31852 / DSM 1799)</name>
    <name type="common">Sporotrichum thermophile</name>
    <dbReference type="NCBI Taxonomy" id="573729"/>
    <lineage>
        <taxon>Eukaryota</taxon>
        <taxon>Fungi</taxon>
        <taxon>Dikarya</taxon>
        <taxon>Ascomycota</taxon>
        <taxon>Pezizomycotina</taxon>
        <taxon>Sordariomycetes</taxon>
        <taxon>Sordariomycetidae</taxon>
        <taxon>Sordariales</taxon>
        <taxon>Chaetomiaceae</taxon>
        <taxon>Thermothelomyces</taxon>
    </lineage>
</organism>
<keyword evidence="2" id="KW-1185">Reference proteome</keyword>
<dbReference type="EMBL" id="CP003002">
    <property type="protein sequence ID" value="AEO55486.1"/>
    <property type="molecule type" value="Genomic_DNA"/>
</dbReference>
<dbReference type="RefSeq" id="XP_003660731.1">
    <property type="nucleotide sequence ID" value="XM_003660683.1"/>
</dbReference>
<name>G2Q5Q0_THET4</name>
<dbReference type="GeneID" id="11508783"/>
<protein>
    <submittedName>
        <fullName evidence="1">Uncharacterized protein</fullName>
    </submittedName>
</protein>
<dbReference type="Proteomes" id="UP000007322">
    <property type="component" value="Chromosome 1"/>
</dbReference>
<dbReference type="HOGENOM" id="CLU_2851295_0_0_1"/>